<evidence type="ECO:0000313" key="3">
    <source>
        <dbReference type="EMBL" id="KAF2822551.1"/>
    </source>
</evidence>
<protein>
    <submittedName>
        <fullName evidence="3">Uncharacterized protein</fullName>
    </submittedName>
</protein>
<dbReference type="AlphaFoldDB" id="A0A6A6ZN70"/>
<evidence type="ECO:0000313" key="4">
    <source>
        <dbReference type="Proteomes" id="UP000799424"/>
    </source>
</evidence>
<reference evidence="3" key="1">
    <citation type="journal article" date="2020" name="Stud. Mycol.">
        <title>101 Dothideomycetes genomes: a test case for predicting lifestyles and emergence of pathogens.</title>
        <authorList>
            <person name="Haridas S."/>
            <person name="Albert R."/>
            <person name="Binder M."/>
            <person name="Bloem J."/>
            <person name="Labutti K."/>
            <person name="Salamov A."/>
            <person name="Andreopoulos B."/>
            <person name="Baker S."/>
            <person name="Barry K."/>
            <person name="Bills G."/>
            <person name="Bluhm B."/>
            <person name="Cannon C."/>
            <person name="Castanera R."/>
            <person name="Culley D."/>
            <person name="Daum C."/>
            <person name="Ezra D."/>
            <person name="Gonzalez J."/>
            <person name="Henrissat B."/>
            <person name="Kuo A."/>
            <person name="Liang C."/>
            <person name="Lipzen A."/>
            <person name="Lutzoni F."/>
            <person name="Magnuson J."/>
            <person name="Mondo S."/>
            <person name="Nolan M."/>
            <person name="Ohm R."/>
            <person name="Pangilinan J."/>
            <person name="Park H.-J."/>
            <person name="Ramirez L."/>
            <person name="Alfaro M."/>
            <person name="Sun H."/>
            <person name="Tritt A."/>
            <person name="Yoshinaga Y."/>
            <person name="Zwiers L.-H."/>
            <person name="Turgeon B."/>
            <person name="Goodwin S."/>
            <person name="Spatafora J."/>
            <person name="Crous P."/>
            <person name="Grigoriev I."/>
        </authorList>
    </citation>
    <scope>NUCLEOTIDE SEQUENCE</scope>
    <source>
        <strain evidence="3">CBS 113818</strain>
    </source>
</reference>
<evidence type="ECO:0000256" key="1">
    <source>
        <dbReference type="SAM" id="MobiDB-lite"/>
    </source>
</evidence>
<gene>
    <name evidence="3" type="ORF">CC86DRAFT_410149</name>
</gene>
<accession>A0A6A6ZN70</accession>
<feature type="transmembrane region" description="Helical" evidence="2">
    <location>
        <begin position="91"/>
        <end position="111"/>
    </location>
</feature>
<keyword evidence="4" id="KW-1185">Reference proteome</keyword>
<dbReference type="Proteomes" id="UP000799424">
    <property type="component" value="Unassembled WGS sequence"/>
</dbReference>
<dbReference type="EMBL" id="MU006234">
    <property type="protein sequence ID" value="KAF2822551.1"/>
    <property type="molecule type" value="Genomic_DNA"/>
</dbReference>
<keyword evidence="2" id="KW-0812">Transmembrane</keyword>
<name>A0A6A6ZN70_9PLEO</name>
<evidence type="ECO:0000256" key="2">
    <source>
        <dbReference type="SAM" id="Phobius"/>
    </source>
</evidence>
<organism evidence="3 4">
    <name type="scientific">Ophiobolus disseminans</name>
    <dbReference type="NCBI Taxonomy" id="1469910"/>
    <lineage>
        <taxon>Eukaryota</taxon>
        <taxon>Fungi</taxon>
        <taxon>Dikarya</taxon>
        <taxon>Ascomycota</taxon>
        <taxon>Pezizomycotina</taxon>
        <taxon>Dothideomycetes</taxon>
        <taxon>Pleosporomycetidae</taxon>
        <taxon>Pleosporales</taxon>
        <taxon>Pleosporineae</taxon>
        <taxon>Phaeosphaeriaceae</taxon>
        <taxon>Ophiobolus</taxon>
    </lineage>
</organism>
<sequence>MLSTSSKDVLPSYVSPQDNAQPYNAVDLPLDDDDSDGQQSPKEQEHQPLQEPLDDNTRGNYREHWSFKSARRGLSAARAEAASPRRRHWNMLFTTCLAAFQLCCITTVRSYDLCGHITMTDRLYATIRHDFSKSMWANSAASRIEACTSFVEFVPSFLHASERPSTPAFVVAGLGWAGGVVSMHYINRQNISQKPSVVIGLMLGLFLSLPSLVDSESHFLLASSVSFVVALLMFCSALGHWYLEKGEEERDVEANYALI</sequence>
<feature type="transmembrane region" description="Helical" evidence="2">
    <location>
        <begin position="166"/>
        <end position="185"/>
    </location>
</feature>
<feature type="transmembrane region" description="Helical" evidence="2">
    <location>
        <begin position="219"/>
        <end position="243"/>
    </location>
</feature>
<keyword evidence="2" id="KW-1133">Transmembrane helix</keyword>
<feature type="transmembrane region" description="Helical" evidence="2">
    <location>
        <begin position="197"/>
        <end position="213"/>
    </location>
</feature>
<feature type="region of interest" description="Disordered" evidence="1">
    <location>
        <begin position="1"/>
        <end position="60"/>
    </location>
</feature>
<proteinExistence type="predicted"/>
<keyword evidence="2" id="KW-0472">Membrane</keyword>